<evidence type="ECO:0000259" key="2">
    <source>
        <dbReference type="Pfam" id="PF03795"/>
    </source>
</evidence>
<dbReference type="Pfam" id="PF03795">
    <property type="entry name" value="YCII"/>
    <property type="match status" value="1"/>
</dbReference>
<dbReference type="SUPFAM" id="SSF54909">
    <property type="entry name" value="Dimeric alpha+beta barrel"/>
    <property type="match status" value="1"/>
</dbReference>
<evidence type="ECO:0000313" key="3">
    <source>
        <dbReference type="EMBL" id="MCQ4121322.1"/>
    </source>
</evidence>
<proteinExistence type="inferred from homology"/>
<gene>
    <name evidence="3" type="ORF">NOF53_19490</name>
</gene>
<name>A0ABT1QGJ1_9NOCA</name>
<dbReference type="RefSeq" id="WP_255971749.1">
    <property type="nucleotide sequence ID" value="NZ_JANFQF010000017.1"/>
</dbReference>
<keyword evidence="4" id="KW-1185">Reference proteome</keyword>
<dbReference type="InterPro" id="IPR011008">
    <property type="entry name" value="Dimeric_a/b-barrel"/>
</dbReference>
<dbReference type="InterPro" id="IPR005545">
    <property type="entry name" value="YCII"/>
</dbReference>
<sequence>MEYVVFYATDPNSAARIPDVYPRHRAYLDEFAARGGLLSIGPFDDPVTNGSMALFASREQAEEFIANDPFVLEGIAIPGGIREWDVLSFR</sequence>
<organism evidence="3 4">
    <name type="scientific">Rhodococcus tibetensis</name>
    <dbReference type="NCBI Taxonomy" id="2965064"/>
    <lineage>
        <taxon>Bacteria</taxon>
        <taxon>Bacillati</taxon>
        <taxon>Actinomycetota</taxon>
        <taxon>Actinomycetes</taxon>
        <taxon>Mycobacteriales</taxon>
        <taxon>Nocardiaceae</taxon>
        <taxon>Rhodococcus</taxon>
    </lineage>
</organism>
<feature type="domain" description="YCII-related" evidence="2">
    <location>
        <begin position="1"/>
        <end position="77"/>
    </location>
</feature>
<accession>A0ABT1QGJ1</accession>
<comment type="caution">
    <text evidence="3">The sequence shown here is derived from an EMBL/GenBank/DDBJ whole genome shotgun (WGS) entry which is preliminary data.</text>
</comment>
<reference evidence="3 4" key="1">
    <citation type="submission" date="2022-07" db="EMBL/GenBank/DDBJ databases">
        <title>Degradation activity of malathion, p-nitrophenol and potential low-temperature adaptation strategy of Rhodococcus sp. FXJ9.536.</title>
        <authorList>
            <person name="Huang J."/>
            <person name="Huang Y."/>
        </authorList>
    </citation>
    <scope>NUCLEOTIDE SEQUENCE [LARGE SCALE GENOMIC DNA]</scope>
    <source>
        <strain evidence="3 4">FXJ9.536</strain>
    </source>
</reference>
<dbReference type="Proteomes" id="UP001524501">
    <property type="component" value="Unassembled WGS sequence"/>
</dbReference>
<evidence type="ECO:0000256" key="1">
    <source>
        <dbReference type="ARBA" id="ARBA00007689"/>
    </source>
</evidence>
<dbReference type="Gene3D" id="3.30.70.1060">
    <property type="entry name" value="Dimeric alpha+beta barrel"/>
    <property type="match status" value="1"/>
</dbReference>
<protein>
    <submittedName>
        <fullName evidence="3">YciI family protein</fullName>
    </submittedName>
</protein>
<evidence type="ECO:0000313" key="4">
    <source>
        <dbReference type="Proteomes" id="UP001524501"/>
    </source>
</evidence>
<dbReference type="EMBL" id="JANFQF010000017">
    <property type="protein sequence ID" value="MCQ4121322.1"/>
    <property type="molecule type" value="Genomic_DNA"/>
</dbReference>
<comment type="similarity">
    <text evidence="1">Belongs to the YciI family.</text>
</comment>